<protein>
    <submittedName>
        <fullName evidence="1">Uncharacterized protein</fullName>
    </submittedName>
</protein>
<reference evidence="1" key="1">
    <citation type="journal article" date="2021" name="Mol. Ecol. Resour.">
        <title>Phylogenomic analyses of the genus Drosophila reveals genomic signals of climate adaptation.</title>
        <authorList>
            <person name="Li F."/>
            <person name="Rane R.V."/>
            <person name="Luria V."/>
            <person name="Xiong Z."/>
            <person name="Chen J."/>
            <person name="Li Z."/>
            <person name="Catullo R.A."/>
            <person name="Griffin P.C."/>
            <person name="Schiffer M."/>
            <person name="Pearce S."/>
            <person name="Lee S.F."/>
            <person name="McElroy K."/>
            <person name="Stocker A."/>
            <person name="Shirriffs J."/>
            <person name="Cockerell F."/>
            <person name="Coppin C."/>
            <person name="Sgro C.M."/>
            <person name="Karger A."/>
            <person name="Cain J.W."/>
            <person name="Weber J.A."/>
            <person name="Santpere G."/>
            <person name="Kirschner M.W."/>
            <person name="Hoffmann A.A."/>
            <person name="Oakeshott J.G."/>
            <person name="Zhang G."/>
        </authorList>
    </citation>
    <scope>NUCLEOTIDE SEQUENCE</scope>
    <source>
        <strain evidence="1">BGI-SZ-2011g</strain>
    </source>
</reference>
<evidence type="ECO:0000313" key="1">
    <source>
        <dbReference type="EMBL" id="KAH8375074.1"/>
    </source>
</evidence>
<sequence>NLLLLNHLALQQQINAKLIFHAIANYKKSPTDRKTVAFIKNKFQGLRILWLEFHRRDWQIRQHYNKSVVQHEYFQQELCSLVHEKYMLARLRMSRDKKRI</sequence>
<feature type="non-terminal residue" evidence="1">
    <location>
        <position position="1"/>
    </location>
</feature>
<organism evidence="1 2">
    <name type="scientific">Drosophila rubida</name>
    <dbReference type="NCBI Taxonomy" id="30044"/>
    <lineage>
        <taxon>Eukaryota</taxon>
        <taxon>Metazoa</taxon>
        <taxon>Ecdysozoa</taxon>
        <taxon>Arthropoda</taxon>
        <taxon>Hexapoda</taxon>
        <taxon>Insecta</taxon>
        <taxon>Pterygota</taxon>
        <taxon>Neoptera</taxon>
        <taxon>Endopterygota</taxon>
        <taxon>Diptera</taxon>
        <taxon>Brachycera</taxon>
        <taxon>Muscomorpha</taxon>
        <taxon>Ephydroidea</taxon>
        <taxon>Drosophilidae</taxon>
        <taxon>Drosophila</taxon>
    </lineage>
</organism>
<feature type="non-terminal residue" evidence="1">
    <location>
        <position position="100"/>
    </location>
</feature>
<name>A0AAD4K2S7_9MUSC</name>
<gene>
    <name evidence="1" type="ORF">KR093_002616</name>
</gene>
<dbReference type="AlphaFoldDB" id="A0AAD4K2S7"/>
<dbReference type="EMBL" id="JAJJHW010001655">
    <property type="protein sequence ID" value="KAH8375074.1"/>
    <property type="molecule type" value="Genomic_DNA"/>
</dbReference>
<evidence type="ECO:0000313" key="2">
    <source>
        <dbReference type="Proteomes" id="UP001200034"/>
    </source>
</evidence>
<proteinExistence type="predicted"/>
<dbReference type="Proteomes" id="UP001200034">
    <property type="component" value="Unassembled WGS sequence"/>
</dbReference>
<keyword evidence="2" id="KW-1185">Reference proteome</keyword>
<accession>A0AAD4K2S7</accession>
<comment type="caution">
    <text evidence="1">The sequence shown here is derived from an EMBL/GenBank/DDBJ whole genome shotgun (WGS) entry which is preliminary data.</text>
</comment>